<protein>
    <recommendedName>
        <fullName evidence="3">Type VI secretion system component TssM1 N-terminal domain-containing protein</fullName>
    </recommendedName>
</protein>
<dbReference type="RefSeq" id="WP_044242897.1">
    <property type="nucleotide sequence ID" value="NZ_ASRX01000027.1"/>
</dbReference>
<proteinExistence type="predicted"/>
<dbReference type="Proteomes" id="UP000019678">
    <property type="component" value="Unassembled WGS sequence"/>
</dbReference>
<keyword evidence="2" id="KW-0812">Transmembrane</keyword>
<dbReference type="Pfam" id="PF14331">
    <property type="entry name" value="IcmF-related_N"/>
    <property type="match status" value="1"/>
</dbReference>
<dbReference type="PANTHER" id="PTHR36153:SF1">
    <property type="entry name" value="TYPE VI SECRETION SYSTEM COMPONENT TSSM1"/>
    <property type="match status" value="1"/>
</dbReference>
<gene>
    <name evidence="4" type="ORF">CAP_3613</name>
</gene>
<evidence type="ECO:0000256" key="2">
    <source>
        <dbReference type="SAM" id="Phobius"/>
    </source>
</evidence>
<evidence type="ECO:0000259" key="3">
    <source>
        <dbReference type="Pfam" id="PF14331"/>
    </source>
</evidence>
<feature type="region of interest" description="Disordered" evidence="1">
    <location>
        <begin position="950"/>
        <end position="979"/>
    </location>
</feature>
<feature type="region of interest" description="Disordered" evidence="1">
    <location>
        <begin position="334"/>
        <end position="354"/>
    </location>
</feature>
<feature type="transmembrane region" description="Helical" evidence="2">
    <location>
        <begin position="22"/>
        <end position="41"/>
    </location>
</feature>
<keyword evidence="2" id="KW-1133">Transmembrane helix</keyword>
<keyword evidence="5" id="KW-1185">Reference proteome</keyword>
<feature type="compositionally biased region" description="Low complexity" evidence="1">
    <location>
        <begin position="950"/>
        <end position="967"/>
    </location>
</feature>
<dbReference type="PANTHER" id="PTHR36153">
    <property type="entry name" value="INNER MEMBRANE PROTEIN-RELATED"/>
    <property type="match status" value="1"/>
</dbReference>
<dbReference type="OrthoDB" id="9758229at2"/>
<comment type="caution">
    <text evidence="4">The sequence shown here is derived from an EMBL/GenBank/DDBJ whole genome shotgun (WGS) entry which is preliminary data.</text>
</comment>
<dbReference type="InterPro" id="IPR053156">
    <property type="entry name" value="T6SS_TssM-like"/>
</dbReference>
<dbReference type="eggNOG" id="COG3523">
    <property type="taxonomic scope" value="Bacteria"/>
</dbReference>
<accession>A0A017T6Z2</accession>
<sequence>MKPLDDAQHKVESLTAEIDPRLTAAGIILVPILAVAAVALYKRYNTQKAAKKAAQAPPPAALAALASGEAQGSQVGPFQLRLAWRRFLGRLPPQYRRSILNFEHFVVLGAAASGKSTVIDAYSDWRRQAKQALPSQPDDKDLPVYLGSNAVMMEIPAKVLHDEGAAVGAALKHLWRPLYTRRSPTIIVVVDARRLLGDTHGDIEDLADTLRGKINLLSGIRKRALEVRVILTHLDAMEGYTDFASFCRDQGIPLRVGLAGNEDLGAHLDAWLEGLGQHLPRALTLLDAHAYRRLIAFLRAAPPLLPPLRHLLTSLFVDEPLSPTPVRGGLFLASAPPSPPNPLRRASARGPGPDPRLRHLVGTALVASGVMTFLAISFTHQHGLWKAADGALRRYKPATADIANERVLRASITTFTEHHASWLDTHPDFFEAPRERMRTVFSEAIRSELLLPGLRKVAELGRMSEDQLKLPYQRSLYFLALIHSDRFDDLGIIRSSEAQNNLDAWVSMTSLDPELIVDYLENTDQRLRTPVSFQIDGASLNKLDGEGPWREFFGAVQEAMRAHVVEPVALEAMQRRARELERDLDRLRYARLTLGILEELDRHDADAGARGGGNDRGEPEEKRAQYVSLTRAYDRQFGTFLQKYEAFRALDVEELKGILKAVGGVDLAVVEDRGLLVELVSSLESLYAKRPREEDPWIIVLRGEGLVFEEHEWIAVIRDSKASLLIGAFIRYDALRSSIFFRATGDEPQPVAWNPAGDGASVFQGRSVIQGRYTRAAYDARVRGPVLRLRDLLDDLDASKQPSKIDAQEVKVDQQKAKDRKQDADQLVDFVRSQVERYAAEYHQQTAGFVQGFALVTPSDEALRVALALMSDKGGGTTFDDFLRIVDGNVNLNVLDPSTRGDEPMLAPMKKLADQFGRWHEVVDGGAAAPKVTQYKAILDQMLKDLGASQAAAPAEAPKEAASPAAATGGGGGGKTDETLEQALAPSGRLALANLRGDAGAYAALIRDWIKGTGLPQEQQGPFLAPLARVSSIGQRDIEGVVGRVFRRDLLPDLERVVTKFPFDPAATEEVSPEELTALFHPKDGRVYDVFRRYLEPVSQVDGSHGFALRPSLQARLTMPEGMYRILNAAGVISARLWDEKGKPRPLSYQLSTVPLGSAPRDGDALTLVYVKVGSESLFNFNQKPTEKVLAVDWTTPSTALVGVQLTDVASKETSFPPPLAVEGAHFSLLRLLRKAQQPPATLKQAAPAQLYTWEIRPISSSPVQAQVVVAGNPWETFTIGKAVAAARSQ</sequence>
<evidence type="ECO:0000313" key="5">
    <source>
        <dbReference type="Proteomes" id="UP000019678"/>
    </source>
</evidence>
<dbReference type="InterPro" id="IPR025743">
    <property type="entry name" value="TssM1_N"/>
</dbReference>
<evidence type="ECO:0000313" key="4">
    <source>
        <dbReference type="EMBL" id="EYF05023.1"/>
    </source>
</evidence>
<evidence type="ECO:0000256" key="1">
    <source>
        <dbReference type="SAM" id="MobiDB-lite"/>
    </source>
</evidence>
<dbReference type="STRING" id="1192034.CAP_3613"/>
<feature type="transmembrane region" description="Helical" evidence="2">
    <location>
        <begin position="359"/>
        <end position="378"/>
    </location>
</feature>
<reference evidence="4 5" key="1">
    <citation type="submission" date="2013-05" db="EMBL/GenBank/DDBJ databases">
        <title>Genome assembly of Chondromyces apiculatus DSM 436.</title>
        <authorList>
            <person name="Sharma G."/>
            <person name="Khatri I."/>
            <person name="Kaur C."/>
            <person name="Mayilraj S."/>
            <person name="Subramanian S."/>
        </authorList>
    </citation>
    <scope>NUCLEOTIDE SEQUENCE [LARGE SCALE GENOMIC DNA]</scope>
    <source>
        <strain evidence="4 5">DSM 436</strain>
    </source>
</reference>
<feature type="domain" description="Type VI secretion system component TssM1 N-terminal" evidence="3">
    <location>
        <begin position="186"/>
        <end position="352"/>
    </location>
</feature>
<keyword evidence="2" id="KW-0472">Membrane</keyword>
<dbReference type="EMBL" id="ASRX01000027">
    <property type="protein sequence ID" value="EYF05023.1"/>
    <property type="molecule type" value="Genomic_DNA"/>
</dbReference>
<organism evidence="4 5">
    <name type="scientific">Chondromyces apiculatus DSM 436</name>
    <dbReference type="NCBI Taxonomy" id="1192034"/>
    <lineage>
        <taxon>Bacteria</taxon>
        <taxon>Pseudomonadati</taxon>
        <taxon>Myxococcota</taxon>
        <taxon>Polyangia</taxon>
        <taxon>Polyangiales</taxon>
        <taxon>Polyangiaceae</taxon>
        <taxon>Chondromyces</taxon>
    </lineage>
</organism>
<name>A0A017T6Z2_9BACT</name>